<evidence type="ECO:0000256" key="1">
    <source>
        <dbReference type="ARBA" id="ARBA00004752"/>
    </source>
</evidence>
<evidence type="ECO:0000256" key="6">
    <source>
        <dbReference type="ARBA" id="ARBA00023316"/>
    </source>
</evidence>
<dbReference type="Gene3D" id="3.90.190.20">
    <property type="entry name" value="Mur ligase, C-terminal domain"/>
    <property type="match status" value="1"/>
</dbReference>
<evidence type="ECO:0000256" key="5">
    <source>
        <dbReference type="ARBA" id="ARBA00023306"/>
    </source>
</evidence>
<dbReference type="Pfam" id="PF01225">
    <property type="entry name" value="Mur_ligase"/>
    <property type="match status" value="1"/>
</dbReference>
<proteinExistence type="predicted"/>
<evidence type="ECO:0000259" key="9">
    <source>
        <dbReference type="Pfam" id="PF08245"/>
    </source>
</evidence>
<dbReference type="InterPro" id="IPR004101">
    <property type="entry name" value="Mur_ligase_C"/>
</dbReference>
<accession>A0A437S8J1</accession>
<evidence type="ECO:0000259" key="8">
    <source>
        <dbReference type="Pfam" id="PF02875"/>
    </source>
</evidence>
<dbReference type="SUPFAM" id="SSF63418">
    <property type="entry name" value="MurE/MurF N-terminal domain"/>
    <property type="match status" value="1"/>
</dbReference>
<dbReference type="InterPro" id="IPR036615">
    <property type="entry name" value="Mur_ligase_C_dom_sf"/>
</dbReference>
<organism evidence="10 11">
    <name type="scientific">Anaerosphaera multitolerans</name>
    <dbReference type="NCBI Taxonomy" id="2487351"/>
    <lineage>
        <taxon>Bacteria</taxon>
        <taxon>Bacillati</taxon>
        <taxon>Bacillota</taxon>
        <taxon>Tissierellia</taxon>
        <taxon>Tissierellales</taxon>
        <taxon>Peptoniphilaceae</taxon>
        <taxon>Anaerosphaera</taxon>
    </lineage>
</organism>
<feature type="domain" description="Mur ligase central" evidence="9">
    <location>
        <begin position="108"/>
        <end position="320"/>
    </location>
</feature>
<keyword evidence="11" id="KW-1185">Reference proteome</keyword>
<evidence type="ECO:0000313" key="11">
    <source>
        <dbReference type="Proteomes" id="UP000288812"/>
    </source>
</evidence>
<keyword evidence="2" id="KW-0132">Cell division</keyword>
<dbReference type="Gene3D" id="3.40.1190.10">
    <property type="entry name" value="Mur-like, catalytic domain"/>
    <property type="match status" value="1"/>
</dbReference>
<evidence type="ECO:0000256" key="4">
    <source>
        <dbReference type="ARBA" id="ARBA00022984"/>
    </source>
</evidence>
<dbReference type="AlphaFoldDB" id="A0A437S8J1"/>
<keyword evidence="3" id="KW-0133">Cell shape</keyword>
<dbReference type="Pfam" id="PF02875">
    <property type="entry name" value="Mur_ligase_C"/>
    <property type="match status" value="1"/>
</dbReference>
<dbReference type="GO" id="GO:0009252">
    <property type="term" value="P:peptidoglycan biosynthetic process"/>
    <property type="evidence" value="ECO:0007669"/>
    <property type="project" value="UniProtKB-KW"/>
</dbReference>
<feature type="domain" description="Mur ligase N-terminal catalytic" evidence="7">
    <location>
        <begin position="25"/>
        <end position="96"/>
    </location>
</feature>
<dbReference type="Proteomes" id="UP000288812">
    <property type="component" value="Unassembled WGS sequence"/>
</dbReference>
<gene>
    <name evidence="10" type="ORF">EF514_03040</name>
</gene>
<dbReference type="InterPro" id="IPR036565">
    <property type="entry name" value="Mur-like_cat_sf"/>
</dbReference>
<evidence type="ECO:0000259" key="7">
    <source>
        <dbReference type="Pfam" id="PF01225"/>
    </source>
</evidence>
<name>A0A437S8J1_9FIRM</name>
<dbReference type="GO" id="GO:0005524">
    <property type="term" value="F:ATP binding"/>
    <property type="evidence" value="ECO:0007669"/>
    <property type="project" value="InterPro"/>
</dbReference>
<dbReference type="GO" id="GO:0071555">
    <property type="term" value="P:cell wall organization"/>
    <property type="evidence" value="ECO:0007669"/>
    <property type="project" value="UniProtKB-KW"/>
</dbReference>
<dbReference type="OrthoDB" id="9800958at2"/>
<dbReference type="Pfam" id="PF08245">
    <property type="entry name" value="Mur_ligase_M"/>
    <property type="match status" value="1"/>
</dbReference>
<dbReference type="SUPFAM" id="SSF53244">
    <property type="entry name" value="MurD-like peptide ligases, peptide-binding domain"/>
    <property type="match status" value="1"/>
</dbReference>
<dbReference type="InterPro" id="IPR013221">
    <property type="entry name" value="Mur_ligase_cen"/>
</dbReference>
<sequence>MKLKEIFKGVEILDVKGSIDFNDEVNGINYHSGKIKDGELFVAVVGYITDGHKYISDAVKNGAKYILVENFSEEDIPQIKVKNTRITLADISSNFYGNPSKELNIVGITATNGKTTTSFMVDNIYKKAGFKTGLIGSVLATYDDVKIPSILTTPDSLELQKYFRDMVNKGIEKVTMEVSSSAQELYRVKNIDYDIVTFNNFSREHIDQHGSFENYYEVKSKLIKEASPESVSILNMDFEHIARLKNETKSQVLTYSLENDNYDFSISNLDLSTGMGKFTFNVNSDIELKDGKISKGSFKIDLSVGGYSSVMNSVVAIIIALVEGIDIKIIQEAMNDFTGVERRFEMIYDEDFKIIDDHYANSRNIEVTLSTLSKMKFADLRMLYAIRGNRGVNLNRESAEMTAQWLKTLKPQTFYATLSKDTVTSKDEVLDEELNVFLEVMKENNIDVEIFDTLEESIEAVLETAEKEDVVLFAGCQGMDKGAKFACDFLIEHKLVKDKAKLLDKIDNRVC</sequence>
<dbReference type="Gene3D" id="3.40.1390.10">
    <property type="entry name" value="MurE/MurF, N-terminal domain"/>
    <property type="match status" value="1"/>
</dbReference>
<reference evidence="10 11" key="1">
    <citation type="submission" date="2018-11" db="EMBL/GenBank/DDBJ databases">
        <title>Genome sequencing and assembly of Anaerosphaera sp. nov., GS7-6-2.</title>
        <authorList>
            <person name="Rettenmaier R."/>
            <person name="Liebl W."/>
            <person name="Zverlov V."/>
        </authorList>
    </citation>
    <scope>NUCLEOTIDE SEQUENCE [LARGE SCALE GENOMIC DNA]</scope>
    <source>
        <strain evidence="10 11">GS7-6-2</strain>
    </source>
</reference>
<evidence type="ECO:0000256" key="3">
    <source>
        <dbReference type="ARBA" id="ARBA00022960"/>
    </source>
</evidence>
<keyword evidence="4" id="KW-0573">Peptidoglycan synthesis</keyword>
<protein>
    <submittedName>
        <fullName evidence="10">UDP-N-acetylmuramoylalanyl-D-glutamate--2, 6-diaminopimelate ligase</fullName>
    </submittedName>
</protein>
<dbReference type="InterPro" id="IPR000713">
    <property type="entry name" value="Mur_ligase_N"/>
</dbReference>
<keyword evidence="6" id="KW-0961">Cell wall biogenesis/degradation</keyword>
<keyword evidence="5" id="KW-0131">Cell cycle</keyword>
<dbReference type="GO" id="GO:0008360">
    <property type="term" value="P:regulation of cell shape"/>
    <property type="evidence" value="ECO:0007669"/>
    <property type="project" value="UniProtKB-KW"/>
</dbReference>
<dbReference type="GO" id="GO:0051301">
    <property type="term" value="P:cell division"/>
    <property type="evidence" value="ECO:0007669"/>
    <property type="project" value="UniProtKB-KW"/>
</dbReference>
<evidence type="ECO:0000256" key="2">
    <source>
        <dbReference type="ARBA" id="ARBA00022618"/>
    </source>
</evidence>
<keyword evidence="10" id="KW-0436">Ligase</keyword>
<comment type="pathway">
    <text evidence="1">Cell wall biogenesis; peptidoglycan biosynthesis.</text>
</comment>
<dbReference type="GO" id="GO:0016881">
    <property type="term" value="F:acid-amino acid ligase activity"/>
    <property type="evidence" value="ECO:0007669"/>
    <property type="project" value="InterPro"/>
</dbReference>
<dbReference type="InterPro" id="IPR035911">
    <property type="entry name" value="MurE/MurF_N"/>
</dbReference>
<dbReference type="RefSeq" id="WP_127723703.1">
    <property type="nucleotide sequence ID" value="NZ_RLIH01000003.1"/>
</dbReference>
<dbReference type="SUPFAM" id="SSF53623">
    <property type="entry name" value="MurD-like peptide ligases, catalytic domain"/>
    <property type="match status" value="1"/>
</dbReference>
<dbReference type="PANTHER" id="PTHR23135:SF4">
    <property type="entry name" value="UDP-N-ACETYLMURAMOYL-L-ALANYL-D-GLUTAMATE--2,6-DIAMINOPIMELATE LIGASE MURE HOMOLOG, CHLOROPLASTIC"/>
    <property type="match status" value="1"/>
</dbReference>
<comment type="caution">
    <text evidence="10">The sequence shown here is derived from an EMBL/GenBank/DDBJ whole genome shotgun (WGS) entry which is preliminary data.</text>
</comment>
<dbReference type="EMBL" id="RLIH01000003">
    <property type="protein sequence ID" value="RVU55261.1"/>
    <property type="molecule type" value="Genomic_DNA"/>
</dbReference>
<feature type="domain" description="Mur ligase C-terminal" evidence="8">
    <location>
        <begin position="342"/>
        <end position="475"/>
    </location>
</feature>
<evidence type="ECO:0000313" key="10">
    <source>
        <dbReference type="EMBL" id="RVU55261.1"/>
    </source>
</evidence>
<dbReference type="PANTHER" id="PTHR23135">
    <property type="entry name" value="MUR LIGASE FAMILY MEMBER"/>
    <property type="match status" value="1"/>
</dbReference>